<evidence type="ECO:0000313" key="2">
    <source>
        <dbReference type="Proteomes" id="UP001515641"/>
    </source>
</evidence>
<reference evidence="1 2" key="1">
    <citation type="submission" date="2020-03" db="EMBL/GenBank/DDBJ databases">
        <title>Draft genome sequence of environmentally isolated cultures.</title>
        <authorList>
            <person name="Wilson H.S."/>
            <person name="De Leon M.E."/>
        </authorList>
    </citation>
    <scope>NUCLEOTIDE SEQUENCE [LARGE SCALE GENOMIC DNA]</scope>
    <source>
        <strain evidence="1 2">HSC-31F16</strain>
    </source>
</reference>
<comment type="caution">
    <text evidence="1">The sequence shown here is derived from an EMBL/GenBank/DDBJ whole genome shotgun (WGS) entry which is preliminary data.</text>
</comment>
<dbReference type="RefSeq" id="WP_166452997.1">
    <property type="nucleotide sequence ID" value="NZ_JAAOMA010000029.1"/>
</dbReference>
<name>A0ABX0L5S0_9NEIS</name>
<dbReference type="EMBL" id="JAAOMA010000029">
    <property type="protein sequence ID" value="NHR07149.1"/>
    <property type="molecule type" value="Genomic_DNA"/>
</dbReference>
<gene>
    <name evidence="1" type="ORF">HA052_18310</name>
</gene>
<evidence type="ECO:0000313" key="1">
    <source>
        <dbReference type="EMBL" id="NHR07149.1"/>
    </source>
</evidence>
<dbReference type="Proteomes" id="UP001515641">
    <property type="component" value="Unassembled WGS sequence"/>
</dbReference>
<proteinExistence type="predicted"/>
<protein>
    <submittedName>
        <fullName evidence="1">Uncharacterized protein</fullName>
    </submittedName>
</protein>
<organism evidence="1 2">
    <name type="scientific">Chromobacterium fluminis</name>
    <dbReference type="NCBI Taxonomy" id="3044269"/>
    <lineage>
        <taxon>Bacteria</taxon>
        <taxon>Pseudomonadati</taxon>
        <taxon>Pseudomonadota</taxon>
        <taxon>Betaproteobacteria</taxon>
        <taxon>Neisseriales</taxon>
        <taxon>Chromobacteriaceae</taxon>
        <taxon>Chromobacterium</taxon>
    </lineage>
</organism>
<keyword evidence="2" id="KW-1185">Reference proteome</keyword>
<sequence>MLNRRLSDISASELGAYRLEGIVPQGPNRRGPWSSFDWVFTRPDGVLLVLSEWDFVADGGGVLALREDMNMSVRGHPARFQLRTCLRSRELRRDKAKTAEKAECTEGT</sequence>
<accession>A0ABX0L5S0</accession>